<keyword evidence="1" id="KW-1185">Reference proteome</keyword>
<dbReference type="AlphaFoldDB" id="A0A9W3B515"/>
<dbReference type="Proteomes" id="UP001165740">
    <property type="component" value="Chromosome 8"/>
</dbReference>
<dbReference type="RefSeq" id="XP_055894563.1">
    <property type="nucleotide sequence ID" value="XM_056038588.1"/>
</dbReference>
<reference evidence="2" key="1">
    <citation type="submission" date="2025-08" db="UniProtKB">
        <authorList>
            <consortium name="RefSeq"/>
        </authorList>
    </citation>
    <scope>IDENTIFICATION</scope>
</reference>
<accession>A0A9W3B515</accession>
<organism evidence="1 2">
    <name type="scientific">Biomphalaria glabrata</name>
    <name type="common">Bloodfluke planorb</name>
    <name type="synonym">Freshwater snail</name>
    <dbReference type="NCBI Taxonomy" id="6526"/>
    <lineage>
        <taxon>Eukaryota</taxon>
        <taxon>Metazoa</taxon>
        <taxon>Spiralia</taxon>
        <taxon>Lophotrochozoa</taxon>
        <taxon>Mollusca</taxon>
        <taxon>Gastropoda</taxon>
        <taxon>Heterobranchia</taxon>
        <taxon>Euthyneura</taxon>
        <taxon>Panpulmonata</taxon>
        <taxon>Hygrophila</taxon>
        <taxon>Lymnaeoidea</taxon>
        <taxon>Planorbidae</taxon>
        <taxon>Biomphalaria</taxon>
    </lineage>
</organism>
<proteinExistence type="predicted"/>
<evidence type="ECO:0000313" key="2">
    <source>
        <dbReference type="RefSeq" id="XP_055894563.1"/>
    </source>
</evidence>
<sequence>MTYFIFYGSLLYAIGIVEIRGQDVLSASKGTEYLESIYQTINVTTSKAMEGIRASDLEAAMEDIKNKADEYLNEKSAQVDSQEIVDLVDEVTSQYNQGIIVSTFLEDSLVQEGRKVTAGLYTLIELSRRIKEEDNETLINTQVAAVRYTADALQGIVITAEVIYIYNKDNPNYSYGSKKSWDVTGTFGETILPVFGRAMEYKRQYSAGLGVGYNNGNFNTEASFGYSKGNINAGATLGYGKDGFSAGGSLGYSNNGFNAGAKLGFNNGGANAQGFLGYSKNNLDVGASFGYGNGGFSAGASLIYRFK</sequence>
<evidence type="ECO:0000313" key="1">
    <source>
        <dbReference type="Proteomes" id="UP001165740"/>
    </source>
</evidence>
<dbReference type="GeneID" id="106063371"/>
<name>A0A9W3B515_BIOGL</name>
<gene>
    <name evidence="2" type="primary">LOC106063371</name>
</gene>
<protein>
    <submittedName>
        <fullName evidence="2">Uncharacterized protein LOC106063371</fullName>
    </submittedName>
</protein>